<gene>
    <name evidence="5" type="ORF">CBYS24578_00017935</name>
</gene>
<dbReference type="InterPro" id="IPR000092">
    <property type="entry name" value="Polyprenyl_synt"/>
</dbReference>
<dbReference type="Pfam" id="PF17186">
    <property type="entry name" value="Lipocalin_9"/>
    <property type="match status" value="1"/>
</dbReference>
<evidence type="ECO:0000256" key="2">
    <source>
        <dbReference type="ARBA" id="ARBA00022723"/>
    </source>
</evidence>
<accession>A0A9N9UB68</accession>
<dbReference type="Gene3D" id="2.40.370.10">
    <property type="entry name" value="AttH-like domain"/>
    <property type="match status" value="2"/>
</dbReference>
<evidence type="ECO:0000259" key="4">
    <source>
        <dbReference type="Pfam" id="PF07143"/>
    </source>
</evidence>
<evidence type="ECO:0000313" key="5">
    <source>
        <dbReference type="EMBL" id="CAG9983845.1"/>
    </source>
</evidence>
<dbReference type="SUPFAM" id="SSF159245">
    <property type="entry name" value="AttH-like"/>
    <property type="match status" value="1"/>
</dbReference>
<dbReference type="EMBL" id="CABFNO020001373">
    <property type="protein sequence ID" value="CAG9983845.1"/>
    <property type="molecule type" value="Genomic_DNA"/>
</dbReference>
<keyword evidence="6" id="KW-1185">Reference proteome</keyword>
<comment type="caution">
    <text evidence="5">The sequence shown here is derived from an EMBL/GenBank/DDBJ whole genome shotgun (WGS) entry which is preliminary data.</text>
</comment>
<protein>
    <recommendedName>
        <fullName evidence="4">AttH domain-containing protein</fullName>
    </recommendedName>
</protein>
<dbReference type="PROSITE" id="PS00723">
    <property type="entry name" value="POLYPRENYL_SYNTHASE_1"/>
    <property type="match status" value="1"/>
</dbReference>
<dbReference type="InterPro" id="IPR010791">
    <property type="entry name" value="AttH_dom"/>
</dbReference>
<keyword evidence="3" id="KW-0460">Magnesium</keyword>
<dbReference type="GO" id="GO:0004659">
    <property type="term" value="F:prenyltransferase activity"/>
    <property type="evidence" value="ECO:0007669"/>
    <property type="project" value="InterPro"/>
</dbReference>
<dbReference type="CDD" id="cd00685">
    <property type="entry name" value="Trans_IPPS_HT"/>
    <property type="match status" value="1"/>
</dbReference>
<dbReference type="GO" id="GO:0046165">
    <property type="term" value="P:alcohol biosynthetic process"/>
    <property type="evidence" value="ECO:0007669"/>
    <property type="project" value="UniProtKB-ARBA"/>
</dbReference>
<dbReference type="Pfam" id="PF00348">
    <property type="entry name" value="polyprenyl_synt"/>
    <property type="match status" value="2"/>
</dbReference>
<dbReference type="GO" id="GO:0043386">
    <property type="term" value="P:mycotoxin biosynthetic process"/>
    <property type="evidence" value="ECO:0007669"/>
    <property type="project" value="UniProtKB-ARBA"/>
</dbReference>
<reference evidence="6" key="1">
    <citation type="submission" date="2019-06" db="EMBL/GenBank/DDBJ databases">
        <authorList>
            <person name="Broberg M."/>
        </authorList>
    </citation>
    <scope>NUCLEOTIDE SEQUENCE [LARGE SCALE GENOMIC DNA]</scope>
</reference>
<dbReference type="OrthoDB" id="6921389at2759"/>
<dbReference type="Pfam" id="PF07143">
    <property type="entry name" value="CrtC"/>
    <property type="match status" value="1"/>
</dbReference>
<keyword evidence="1" id="KW-0808">Transferase</keyword>
<dbReference type="PROSITE" id="PS00444">
    <property type="entry name" value="POLYPRENYL_SYNTHASE_2"/>
    <property type="match status" value="1"/>
</dbReference>
<reference evidence="5 6" key="2">
    <citation type="submission" date="2021-10" db="EMBL/GenBank/DDBJ databases">
        <authorList>
            <person name="Piombo E."/>
        </authorList>
    </citation>
    <scope>NUCLEOTIDE SEQUENCE [LARGE SCALE GENOMIC DNA]</scope>
</reference>
<dbReference type="AlphaFoldDB" id="A0A9N9UB68"/>
<dbReference type="GO" id="GO:0008299">
    <property type="term" value="P:isoprenoid biosynthetic process"/>
    <property type="evidence" value="ECO:0007669"/>
    <property type="project" value="InterPro"/>
</dbReference>
<dbReference type="InterPro" id="IPR023374">
    <property type="entry name" value="AttH-like_dom_sf"/>
</dbReference>
<evidence type="ECO:0000256" key="1">
    <source>
        <dbReference type="ARBA" id="ARBA00022679"/>
    </source>
</evidence>
<feature type="domain" description="AttH" evidence="4">
    <location>
        <begin position="201"/>
        <end position="275"/>
    </location>
</feature>
<dbReference type="Gene3D" id="1.10.600.10">
    <property type="entry name" value="Farnesyl Diphosphate Synthase"/>
    <property type="match status" value="1"/>
</dbReference>
<proteinExistence type="predicted"/>
<dbReference type="SUPFAM" id="SSF48576">
    <property type="entry name" value="Terpenoid synthases"/>
    <property type="match status" value="1"/>
</dbReference>
<name>A0A9N9UB68_9HYPO</name>
<evidence type="ECO:0000256" key="3">
    <source>
        <dbReference type="ARBA" id="ARBA00022842"/>
    </source>
</evidence>
<dbReference type="PANTHER" id="PTHR12001">
    <property type="entry name" value="GERANYLGERANYL PYROPHOSPHATE SYNTHASE"/>
    <property type="match status" value="1"/>
</dbReference>
<dbReference type="InterPro" id="IPR008949">
    <property type="entry name" value="Isoprenoid_synthase_dom_sf"/>
</dbReference>
<organism evidence="5 6">
    <name type="scientific">Clonostachys byssicola</name>
    <dbReference type="NCBI Taxonomy" id="160290"/>
    <lineage>
        <taxon>Eukaryota</taxon>
        <taxon>Fungi</taxon>
        <taxon>Dikarya</taxon>
        <taxon>Ascomycota</taxon>
        <taxon>Pezizomycotina</taxon>
        <taxon>Sordariomycetes</taxon>
        <taxon>Hypocreomycetidae</taxon>
        <taxon>Hypocreales</taxon>
        <taxon>Bionectriaceae</taxon>
        <taxon>Clonostachys</taxon>
    </lineage>
</organism>
<dbReference type="InterPro" id="IPR033749">
    <property type="entry name" value="Polyprenyl_synt_CS"/>
</dbReference>
<sequence>MATQQIEILHSHHVLPILQKNGIVTQETELLDEIPDSPQYAPIPETDPRINDAPQLDAKAEWYYIQTHLRDGNSSTSDDPSHTVIVCLFRQHTDPELDSTRKHNWAAIYLTLDWKTQEYTHVSKVPASAPLYLAKSLGENPTGVGKKVLAMLKSGPMCQDVPVFQPDGLFSSPVEIHHSKGSDDPALHLEWDNGASLVGENGSYHLTVPEIDLDIQVRPEKPMLLHGDGGQTLDENDEDKKGTSMFYYSWPRTEATGVYKGGKVTGTAWVDHEYSLGGDGNQDPMALTYGWNWFSLLTSGPNKMEICVTQVINDGDIFEQYVVYHDEAGVRHEVRDFALTSSKTWVSGHTFQNFDTCWSLKIPSLNVDLEMEAVTQNQELQTWLRMPSFYEGAVRFSGTWEGGPIKGYGAMELTKGTDISKSMEQILSNATSVVRKEVDHWVPSSIRANHFKHITKVHFDSYEQEVIQKNIVEAFYMLNNRGGKNWRPMLFGAAVGMVGGNANDWRSFLVLPELVHTASLIVDDIQDESESRRGGPCVHKVLGVPTAINAGCALYFWGETIIRDNKLLTDRQRRDIYAMYFEMMRVGHAGQGLDINGMTMDKLPTLQEAEEMLARVINLHRCKSGIPAAFCGTVGALVGGGTPKQIEAMGAYVQNLGNIYTSPKIESHPTDESIGIAFQIRDDVLDVLGKVSGKNAADDLYNHKITYPVAKLFALDHPDREKWYGYWEAHDVPALVEALESSGTIDRCNEDIQRTVREGWDLVDAITPNSYSKALFSLFAEFLIVQHY</sequence>
<dbReference type="Proteomes" id="UP000754883">
    <property type="component" value="Unassembled WGS sequence"/>
</dbReference>
<keyword evidence="2" id="KW-0479">Metal-binding</keyword>
<evidence type="ECO:0000313" key="6">
    <source>
        <dbReference type="Proteomes" id="UP000754883"/>
    </source>
</evidence>
<dbReference type="GO" id="GO:0046872">
    <property type="term" value="F:metal ion binding"/>
    <property type="evidence" value="ECO:0007669"/>
    <property type="project" value="UniProtKB-KW"/>
</dbReference>
<dbReference type="PANTHER" id="PTHR12001:SF44">
    <property type="entry name" value="GERANYLGERANYL PYROPHOSPHATE SYNTHASE"/>
    <property type="match status" value="1"/>
</dbReference>